<feature type="domain" description="Zinc-binding loop region of homing endonuclease" evidence="1">
    <location>
        <begin position="75"/>
        <end position="126"/>
    </location>
</feature>
<accession>A0A8J9YKC7</accession>
<dbReference type="Gene3D" id="3.90.75.10">
    <property type="entry name" value="Homing Intron 3 (I-ppo) Encoded Endonuclease, Chain A"/>
    <property type="match status" value="1"/>
</dbReference>
<sequence>MKWISRDKQATMITEDIAYEVYRKNKLFRILTKCKKSEDCLIWPSLDTDGYTTKTSMKLPDGRKVVRRVYRAVFLLERPSQEDVSLEVSHLCHMKACCNIQHLSQEPHHVNLGRKMCRELGQCTSHRGYSNCILYKGVLQHTSLITGTTSCQPRQEDV</sequence>
<dbReference type="GO" id="GO:0004519">
    <property type="term" value="F:endonuclease activity"/>
    <property type="evidence" value="ECO:0007669"/>
    <property type="project" value="InterPro"/>
</dbReference>
<dbReference type="InterPro" id="IPR008704">
    <property type="entry name" value="Endonuclease_Zinc-binding_loop"/>
</dbReference>
<evidence type="ECO:0000313" key="2">
    <source>
        <dbReference type="EMBL" id="CAH1233602.1"/>
    </source>
</evidence>
<dbReference type="SUPFAM" id="SSF54060">
    <property type="entry name" value="His-Me finger endonucleases"/>
    <property type="match status" value="1"/>
</dbReference>
<dbReference type="AlphaFoldDB" id="A0A8J9YKC7"/>
<organism evidence="2 3">
    <name type="scientific">Branchiostoma lanceolatum</name>
    <name type="common">Common lancelet</name>
    <name type="synonym">Amphioxus lanceolatum</name>
    <dbReference type="NCBI Taxonomy" id="7740"/>
    <lineage>
        <taxon>Eukaryota</taxon>
        <taxon>Metazoa</taxon>
        <taxon>Chordata</taxon>
        <taxon>Cephalochordata</taxon>
        <taxon>Leptocardii</taxon>
        <taxon>Amphioxiformes</taxon>
        <taxon>Branchiostomatidae</taxon>
        <taxon>Branchiostoma</taxon>
    </lineage>
</organism>
<dbReference type="InterPro" id="IPR044930">
    <property type="entry name" value="Homing_endonuclease_His-Me"/>
</dbReference>
<evidence type="ECO:0000313" key="3">
    <source>
        <dbReference type="Proteomes" id="UP000838412"/>
    </source>
</evidence>
<keyword evidence="3" id="KW-1185">Reference proteome</keyword>
<dbReference type="Pfam" id="PF05551">
    <property type="entry name" value="zf-His_Me_endon"/>
    <property type="match status" value="1"/>
</dbReference>
<dbReference type="EMBL" id="OV696686">
    <property type="protein sequence ID" value="CAH1233602.1"/>
    <property type="molecule type" value="Genomic_DNA"/>
</dbReference>
<protein>
    <submittedName>
        <fullName evidence="2">Hypp798 protein</fullName>
    </submittedName>
</protein>
<proteinExistence type="predicted"/>
<name>A0A8J9YKC7_BRALA</name>
<dbReference type="InterPro" id="IPR044925">
    <property type="entry name" value="His-Me_finger_sf"/>
</dbReference>
<gene>
    <name evidence="2" type="primary">Hypp798</name>
    <name evidence="2" type="ORF">BLAG_LOCUS2308</name>
</gene>
<dbReference type="Proteomes" id="UP000838412">
    <property type="component" value="Chromosome 1"/>
</dbReference>
<reference evidence="2" key="1">
    <citation type="submission" date="2022-01" db="EMBL/GenBank/DDBJ databases">
        <authorList>
            <person name="Braso-Vives M."/>
        </authorList>
    </citation>
    <scope>NUCLEOTIDE SEQUENCE</scope>
</reference>
<evidence type="ECO:0000259" key="1">
    <source>
        <dbReference type="Pfam" id="PF05551"/>
    </source>
</evidence>